<evidence type="ECO:0000313" key="2">
    <source>
        <dbReference type="EMBL" id="MBW94057.1"/>
    </source>
</evidence>
<keyword evidence="1" id="KW-1133">Transmembrane helix</keyword>
<reference evidence="2" key="1">
    <citation type="submission" date="2018-02" db="EMBL/GenBank/DDBJ databases">
        <title>Rhizophora mucronata_Transcriptome.</title>
        <authorList>
            <person name="Meera S.P."/>
            <person name="Sreeshan A."/>
            <person name="Augustine A."/>
        </authorList>
    </citation>
    <scope>NUCLEOTIDE SEQUENCE</scope>
    <source>
        <tissue evidence="2">Leaf</tissue>
    </source>
</reference>
<accession>A0A2P2JKQ4</accession>
<protein>
    <submittedName>
        <fullName evidence="2">Bifunctional nitrilase/nitrile hydratase NIT4A</fullName>
    </submittedName>
</protein>
<evidence type="ECO:0000256" key="1">
    <source>
        <dbReference type="SAM" id="Phobius"/>
    </source>
</evidence>
<sequence>MYDFCCNFLCSKLLLVRKLQINVIILSCLFLFSGFGLSEV</sequence>
<proteinExistence type="predicted"/>
<organism evidence="2">
    <name type="scientific">Rhizophora mucronata</name>
    <name type="common">Asiatic mangrove</name>
    <dbReference type="NCBI Taxonomy" id="61149"/>
    <lineage>
        <taxon>Eukaryota</taxon>
        <taxon>Viridiplantae</taxon>
        <taxon>Streptophyta</taxon>
        <taxon>Embryophyta</taxon>
        <taxon>Tracheophyta</taxon>
        <taxon>Spermatophyta</taxon>
        <taxon>Magnoliopsida</taxon>
        <taxon>eudicotyledons</taxon>
        <taxon>Gunneridae</taxon>
        <taxon>Pentapetalae</taxon>
        <taxon>rosids</taxon>
        <taxon>fabids</taxon>
        <taxon>Malpighiales</taxon>
        <taxon>Rhizophoraceae</taxon>
        <taxon>Rhizophora</taxon>
    </lineage>
</organism>
<keyword evidence="1" id="KW-0812">Transmembrane</keyword>
<keyword evidence="1" id="KW-0472">Membrane</keyword>
<dbReference type="AlphaFoldDB" id="A0A2P2JKQ4"/>
<feature type="transmembrane region" description="Helical" evidence="1">
    <location>
        <begin position="21"/>
        <end position="38"/>
    </location>
</feature>
<name>A0A2P2JKQ4_RHIMU</name>
<dbReference type="EMBL" id="GGEC01013574">
    <property type="protein sequence ID" value="MBW94057.1"/>
    <property type="molecule type" value="Transcribed_RNA"/>
</dbReference>